<protein>
    <submittedName>
        <fullName evidence="3 4">RYDR_ITPR domain-containing protein</fullName>
    </submittedName>
</protein>
<evidence type="ECO:0000313" key="4">
    <source>
        <dbReference type="WBParaSite" id="maker-uti_cns_0002534-snap-gene-0.3-mRNA-1"/>
    </source>
</evidence>
<proteinExistence type="predicted"/>
<evidence type="ECO:0000313" key="3">
    <source>
        <dbReference type="WBParaSite" id="maker-uti_cns_0001476-snap-gene-1.4-mRNA-1"/>
    </source>
</evidence>
<keyword evidence="2" id="KW-1185">Reference proteome</keyword>
<evidence type="ECO:0000313" key="2">
    <source>
        <dbReference type="Proteomes" id="UP000095280"/>
    </source>
</evidence>
<feature type="domain" description="RIH" evidence="1">
    <location>
        <begin position="10"/>
        <end position="72"/>
    </location>
</feature>
<dbReference type="WBParaSite" id="maker-uti_cns_0009176-snap-gene-0.2-mRNA-1">
    <property type="protein sequence ID" value="maker-uti_cns_0009176-snap-gene-0.2-mRNA-1"/>
    <property type="gene ID" value="maker-uti_cns_0009176-snap-gene-0.2"/>
</dbReference>
<sequence length="140" mass="16431">SDLALKVTKMLVELMKDNRKIVDRISKEQIDDFVDLLRKNEHYSYLELLKVLCVCNGVAITDNQSYIAQKWLLEDTRGIYLTERGQNIDRKPNETYVSTDQMKTWTPLVDFVQPDESDQESVERCLFLRTQLDLFIALCH</sequence>
<name>A0A1I8GNK8_9PLAT</name>
<dbReference type="PANTHER" id="PTHR13715">
    <property type="entry name" value="RYANODINE RECEPTOR AND IP3 RECEPTOR"/>
    <property type="match status" value="1"/>
</dbReference>
<accession>A0A1I8GNK8</accession>
<dbReference type="Proteomes" id="UP000095280">
    <property type="component" value="Unplaced"/>
</dbReference>
<dbReference type="WBParaSite" id="maker-uti_cns_0001476-snap-gene-1.4-mRNA-1">
    <property type="protein sequence ID" value="maker-uti_cns_0001476-snap-gene-1.4-mRNA-1"/>
    <property type="gene ID" value="maker-uti_cns_0001476-snap-gene-1.4"/>
</dbReference>
<dbReference type="Pfam" id="PF01365">
    <property type="entry name" value="RYDR_ITPR"/>
    <property type="match status" value="1"/>
</dbReference>
<dbReference type="GO" id="GO:0016020">
    <property type="term" value="C:membrane"/>
    <property type="evidence" value="ECO:0007669"/>
    <property type="project" value="InterPro"/>
</dbReference>
<organism evidence="2 4">
    <name type="scientific">Macrostomum lignano</name>
    <dbReference type="NCBI Taxonomy" id="282301"/>
    <lineage>
        <taxon>Eukaryota</taxon>
        <taxon>Metazoa</taxon>
        <taxon>Spiralia</taxon>
        <taxon>Lophotrochozoa</taxon>
        <taxon>Platyhelminthes</taxon>
        <taxon>Rhabditophora</taxon>
        <taxon>Macrostomorpha</taxon>
        <taxon>Macrostomida</taxon>
        <taxon>Macrostomidae</taxon>
        <taxon>Macrostomum</taxon>
    </lineage>
</organism>
<dbReference type="InterPro" id="IPR015925">
    <property type="entry name" value="Ryanodine_IP3_receptor"/>
</dbReference>
<reference evidence="3 4" key="1">
    <citation type="submission" date="2016-11" db="UniProtKB">
        <authorList>
            <consortium name="WormBaseParasite"/>
        </authorList>
    </citation>
    <scope>IDENTIFICATION</scope>
</reference>
<dbReference type="InterPro" id="IPR000699">
    <property type="entry name" value="RIH_dom"/>
</dbReference>
<dbReference type="AlphaFoldDB" id="A0A1I8GNK8"/>
<dbReference type="WBParaSite" id="maker-uti_cns_0002534-snap-gene-0.3-mRNA-1">
    <property type="protein sequence ID" value="maker-uti_cns_0002534-snap-gene-0.3-mRNA-1"/>
    <property type="gene ID" value="maker-uti_cns_0002534-snap-gene-0.3"/>
</dbReference>
<dbReference type="PANTHER" id="PTHR13715:SF99">
    <property type="entry name" value="INOSITOL 1,4,5-TRISPHOSPHATE RECEPTOR-LIKE PROTEIN A"/>
    <property type="match status" value="1"/>
</dbReference>
<evidence type="ECO:0000259" key="1">
    <source>
        <dbReference type="Pfam" id="PF01365"/>
    </source>
</evidence>
<dbReference type="GO" id="GO:0005262">
    <property type="term" value="F:calcium channel activity"/>
    <property type="evidence" value="ECO:0007669"/>
    <property type="project" value="InterPro"/>
</dbReference>
<dbReference type="WBParaSite" id="maker-uti_cns_0003962-snap-gene-0.3-mRNA-1">
    <property type="protein sequence ID" value="maker-uti_cns_0003962-snap-gene-0.3-mRNA-1"/>
    <property type="gene ID" value="maker-uti_cns_0003962-snap-gene-0.3"/>
</dbReference>